<evidence type="ECO:0000256" key="1">
    <source>
        <dbReference type="SAM" id="MobiDB-lite"/>
    </source>
</evidence>
<feature type="region of interest" description="Disordered" evidence="1">
    <location>
        <begin position="1"/>
        <end position="20"/>
    </location>
</feature>
<dbReference type="AlphaFoldDB" id="Q6Z997"/>
<name>Q6Z997_ORYSJ</name>
<feature type="compositionally biased region" description="Pro residues" evidence="1">
    <location>
        <begin position="60"/>
        <end position="72"/>
    </location>
</feature>
<evidence type="ECO:0000313" key="2">
    <source>
        <dbReference type="EMBL" id="BAD05477.1"/>
    </source>
</evidence>
<dbReference type="EMBL" id="AP004705">
    <property type="protein sequence ID" value="BAD05477.1"/>
    <property type="molecule type" value="Genomic_DNA"/>
</dbReference>
<accession>Q6Z997</accession>
<feature type="compositionally biased region" description="Basic residues" evidence="1">
    <location>
        <begin position="74"/>
        <end position="83"/>
    </location>
</feature>
<proteinExistence type="predicted"/>
<reference evidence="3" key="2">
    <citation type="journal article" date="2008" name="Nucleic Acids Res.">
        <title>The rice annotation project database (RAP-DB): 2008 update.</title>
        <authorList>
            <consortium name="The rice annotation project (RAP)"/>
        </authorList>
    </citation>
    <scope>GENOME REANNOTATION</scope>
    <source>
        <strain evidence="3">cv. Nipponbare</strain>
    </source>
</reference>
<evidence type="ECO:0000313" key="3">
    <source>
        <dbReference type="Proteomes" id="UP000000763"/>
    </source>
</evidence>
<protein>
    <submittedName>
        <fullName evidence="2">Uncharacterized protein</fullName>
    </submittedName>
</protein>
<dbReference type="Proteomes" id="UP000000763">
    <property type="component" value="Chromosome 8"/>
</dbReference>
<organism evidence="2 3">
    <name type="scientific">Oryza sativa subsp. japonica</name>
    <name type="common">Rice</name>
    <dbReference type="NCBI Taxonomy" id="39947"/>
    <lineage>
        <taxon>Eukaryota</taxon>
        <taxon>Viridiplantae</taxon>
        <taxon>Streptophyta</taxon>
        <taxon>Embryophyta</taxon>
        <taxon>Tracheophyta</taxon>
        <taxon>Spermatophyta</taxon>
        <taxon>Magnoliopsida</taxon>
        <taxon>Liliopsida</taxon>
        <taxon>Poales</taxon>
        <taxon>Poaceae</taxon>
        <taxon>BOP clade</taxon>
        <taxon>Oryzoideae</taxon>
        <taxon>Oryzeae</taxon>
        <taxon>Oryzinae</taxon>
        <taxon>Oryza</taxon>
        <taxon>Oryza sativa</taxon>
    </lineage>
</organism>
<reference evidence="3" key="1">
    <citation type="journal article" date="2005" name="Nature">
        <title>The map-based sequence of the rice genome.</title>
        <authorList>
            <consortium name="International rice genome sequencing project (IRGSP)"/>
            <person name="Matsumoto T."/>
            <person name="Wu J."/>
            <person name="Kanamori H."/>
            <person name="Katayose Y."/>
            <person name="Fujisawa M."/>
            <person name="Namiki N."/>
            <person name="Mizuno H."/>
            <person name="Yamamoto K."/>
            <person name="Antonio B.A."/>
            <person name="Baba T."/>
            <person name="Sakata K."/>
            <person name="Nagamura Y."/>
            <person name="Aoki H."/>
            <person name="Arikawa K."/>
            <person name="Arita K."/>
            <person name="Bito T."/>
            <person name="Chiden Y."/>
            <person name="Fujitsuka N."/>
            <person name="Fukunaka R."/>
            <person name="Hamada M."/>
            <person name="Harada C."/>
            <person name="Hayashi A."/>
            <person name="Hijishita S."/>
            <person name="Honda M."/>
            <person name="Hosokawa S."/>
            <person name="Ichikawa Y."/>
            <person name="Idonuma A."/>
            <person name="Iijima M."/>
            <person name="Ikeda M."/>
            <person name="Ikeno M."/>
            <person name="Ito K."/>
            <person name="Ito S."/>
            <person name="Ito T."/>
            <person name="Ito Y."/>
            <person name="Ito Y."/>
            <person name="Iwabuchi A."/>
            <person name="Kamiya K."/>
            <person name="Karasawa W."/>
            <person name="Kurita K."/>
            <person name="Katagiri S."/>
            <person name="Kikuta A."/>
            <person name="Kobayashi H."/>
            <person name="Kobayashi N."/>
            <person name="Machita K."/>
            <person name="Maehara T."/>
            <person name="Masukawa M."/>
            <person name="Mizubayashi T."/>
            <person name="Mukai Y."/>
            <person name="Nagasaki H."/>
            <person name="Nagata Y."/>
            <person name="Naito S."/>
            <person name="Nakashima M."/>
            <person name="Nakama Y."/>
            <person name="Nakamichi Y."/>
            <person name="Nakamura M."/>
            <person name="Meguro A."/>
            <person name="Negishi M."/>
            <person name="Ohta I."/>
            <person name="Ohta T."/>
            <person name="Okamoto M."/>
            <person name="Ono N."/>
            <person name="Saji S."/>
            <person name="Sakaguchi M."/>
            <person name="Sakai K."/>
            <person name="Shibata M."/>
            <person name="Shimokawa T."/>
            <person name="Song J."/>
            <person name="Takazaki Y."/>
            <person name="Terasawa K."/>
            <person name="Tsugane M."/>
            <person name="Tsuji K."/>
            <person name="Ueda S."/>
            <person name="Waki K."/>
            <person name="Yamagata H."/>
            <person name="Yamamoto M."/>
            <person name="Yamamoto S."/>
            <person name="Yamane H."/>
            <person name="Yoshiki S."/>
            <person name="Yoshihara R."/>
            <person name="Yukawa K."/>
            <person name="Zhong H."/>
            <person name="Yano M."/>
            <person name="Yuan Q."/>
            <person name="Ouyang S."/>
            <person name="Liu J."/>
            <person name="Jones K.M."/>
            <person name="Gansberger K."/>
            <person name="Moffat K."/>
            <person name="Hill J."/>
            <person name="Bera J."/>
            <person name="Fadrosh D."/>
            <person name="Jin S."/>
            <person name="Johri S."/>
            <person name="Kim M."/>
            <person name="Overton L."/>
            <person name="Reardon M."/>
            <person name="Tsitrin T."/>
            <person name="Vuong H."/>
            <person name="Weaver B."/>
            <person name="Ciecko A."/>
            <person name="Tallon L."/>
            <person name="Jackson J."/>
            <person name="Pai G."/>
            <person name="Aken S.V."/>
            <person name="Utterback T."/>
            <person name="Reidmuller S."/>
            <person name="Feldblyum T."/>
            <person name="Hsiao J."/>
            <person name="Zismann V."/>
            <person name="Iobst S."/>
            <person name="de Vazeille A.R."/>
            <person name="Buell C.R."/>
            <person name="Ying K."/>
            <person name="Li Y."/>
            <person name="Lu T."/>
            <person name="Huang Y."/>
            <person name="Zhao Q."/>
            <person name="Feng Q."/>
            <person name="Zhang L."/>
            <person name="Zhu J."/>
            <person name="Weng Q."/>
            <person name="Mu J."/>
            <person name="Lu Y."/>
            <person name="Fan D."/>
            <person name="Liu Y."/>
            <person name="Guan J."/>
            <person name="Zhang Y."/>
            <person name="Yu S."/>
            <person name="Liu X."/>
            <person name="Zhang Y."/>
            <person name="Hong G."/>
            <person name="Han B."/>
            <person name="Choisne N."/>
            <person name="Demange N."/>
            <person name="Orjeda G."/>
            <person name="Samain S."/>
            <person name="Cattolico L."/>
            <person name="Pelletier E."/>
            <person name="Couloux A."/>
            <person name="Segurens B."/>
            <person name="Wincker P."/>
            <person name="D'Hont A."/>
            <person name="Scarpelli C."/>
            <person name="Weissenbach J."/>
            <person name="Salanoubat M."/>
            <person name="Quetier F."/>
            <person name="Yu Y."/>
            <person name="Kim H.R."/>
            <person name="Rambo T."/>
            <person name="Currie J."/>
            <person name="Collura K."/>
            <person name="Luo M."/>
            <person name="Yang T."/>
            <person name="Ammiraju J.S.S."/>
            <person name="Engler F."/>
            <person name="Soderlund C."/>
            <person name="Wing R.A."/>
            <person name="Palmer L.E."/>
            <person name="de la Bastide M."/>
            <person name="Spiegel L."/>
            <person name="Nascimento L."/>
            <person name="Zutavern T."/>
            <person name="O'Shaughnessy A."/>
            <person name="Dike S."/>
            <person name="Dedhia N."/>
            <person name="Preston R."/>
            <person name="Balija V."/>
            <person name="McCombie W.R."/>
            <person name="Chow T."/>
            <person name="Chen H."/>
            <person name="Chung M."/>
            <person name="Chen C."/>
            <person name="Shaw J."/>
            <person name="Wu H."/>
            <person name="Hsiao K."/>
            <person name="Chao Y."/>
            <person name="Chu M."/>
            <person name="Cheng C."/>
            <person name="Hour A."/>
            <person name="Lee P."/>
            <person name="Lin S."/>
            <person name="Lin Y."/>
            <person name="Liou J."/>
            <person name="Liu S."/>
            <person name="Hsing Y."/>
            <person name="Raghuvanshi S."/>
            <person name="Mohanty A."/>
            <person name="Bharti A.K."/>
            <person name="Gaur A."/>
            <person name="Gupta V."/>
            <person name="Kumar D."/>
            <person name="Ravi V."/>
            <person name="Vij S."/>
            <person name="Kapur A."/>
            <person name="Khurana P."/>
            <person name="Khurana P."/>
            <person name="Khurana J.P."/>
            <person name="Tyagi A.K."/>
            <person name="Gaikwad K."/>
            <person name="Singh A."/>
            <person name="Dalal V."/>
            <person name="Srivastava S."/>
            <person name="Dixit A."/>
            <person name="Pal A.K."/>
            <person name="Ghazi I.A."/>
            <person name="Yadav M."/>
            <person name="Pandit A."/>
            <person name="Bhargava A."/>
            <person name="Sureshbabu K."/>
            <person name="Batra K."/>
            <person name="Sharma T.R."/>
            <person name="Mohapatra T."/>
            <person name="Singh N.K."/>
            <person name="Messing J."/>
            <person name="Nelson A.B."/>
            <person name="Fuks G."/>
            <person name="Kavchok S."/>
            <person name="Keizer G."/>
            <person name="Linton E."/>
            <person name="Llaca V."/>
            <person name="Song R."/>
            <person name="Tanyolac B."/>
            <person name="Young S."/>
            <person name="Ho-Il K."/>
            <person name="Hahn J.H."/>
            <person name="Sangsakoo G."/>
            <person name="Vanavichit A."/>
            <person name="de Mattos Luiz.A.T."/>
            <person name="Zimmer P.D."/>
            <person name="Malone G."/>
            <person name="Dellagostin O."/>
            <person name="de Oliveira A.C."/>
            <person name="Bevan M."/>
            <person name="Bancroft I."/>
            <person name="Minx P."/>
            <person name="Cordum H."/>
            <person name="Wilson R."/>
            <person name="Cheng Z."/>
            <person name="Jin W."/>
            <person name="Jiang J."/>
            <person name="Leong S.A."/>
            <person name="Iwama H."/>
            <person name="Gojobori T."/>
            <person name="Itoh T."/>
            <person name="Niimura Y."/>
            <person name="Fujii Y."/>
            <person name="Habara T."/>
            <person name="Sakai H."/>
            <person name="Sato Y."/>
            <person name="Wilson G."/>
            <person name="Kumar K."/>
            <person name="McCouch S."/>
            <person name="Juretic N."/>
            <person name="Hoen D."/>
            <person name="Wright S."/>
            <person name="Bruskiewich R."/>
            <person name="Bureau T."/>
            <person name="Miyao A."/>
            <person name="Hirochika H."/>
            <person name="Nishikawa T."/>
            <person name="Kadowaki K."/>
            <person name="Sugiura M."/>
            <person name="Burr B."/>
            <person name="Sasaki T."/>
        </authorList>
    </citation>
    <scope>NUCLEOTIDE SEQUENCE [LARGE SCALE GENOMIC DNA]</scope>
    <source>
        <strain evidence="3">cv. Nipponbare</strain>
    </source>
</reference>
<feature type="region of interest" description="Disordered" evidence="1">
    <location>
        <begin position="50"/>
        <end position="83"/>
    </location>
</feature>
<sequence>MELERQLALEGRQGGGTRWQRRCRCQRDRGGRRLTASAGQELGTSVARGYQGDIRADGVGPPPSPPPLPPRGAPTHRCRFNSR</sequence>
<gene>
    <name evidence="2" type="primary">P0682A06.37</name>
</gene>